<dbReference type="OrthoDB" id="9815296at2"/>
<dbReference type="InterPro" id="IPR007080">
    <property type="entry name" value="RNA_pol_Rpb1_1"/>
</dbReference>
<dbReference type="GO" id="GO:0000428">
    <property type="term" value="C:DNA-directed RNA polymerase complex"/>
    <property type="evidence" value="ECO:0007669"/>
    <property type="project" value="UniProtKB-KW"/>
</dbReference>
<dbReference type="InterPro" id="IPR007081">
    <property type="entry name" value="RNA_pol_Rpb1_5"/>
</dbReference>
<comment type="function">
    <text evidence="10 11">DNA-dependent RNA polymerase catalyzes the transcription of DNA into RNA using the four ribonucleoside triphosphates as substrates.</text>
</comment>
<dbReference type="CDD" id="cd01609">
    <property type="entry name" value="RNAP_beta'_N"/>
    <property type="match status" value="1"/>
</dbReference>
<keyword evidence="7 10" id="KW-0460">Magnesium</keyword>
<dbReference type="SMART" id="SM00663">
    <property type="entry name" value="RPOLA_N"/>
    <property type="match status" value="1"/>
</dbReference>
<comment type="cofactor">
    <cofactor evidence="10">
        <name>Mg(2+)</name>
        <dbReference type="ChEBI" id="CHEBI:18420"/>
    </cofactor>
    <text evidence="10">Binds 1 Mg(2+) ion per subunit.</text>
</comment>
<dbReference type="EC" id="2.7.7.6" evidence="10"/>
<evidence type="ECO:0000256" key="8">
    <source>
        <dbReference type="ARBA" id="ARBA00023163"/>
    </source>
</evidence>
<feature type="binding site" evidence="10">
    <location>
        <position position="1037"/>
    </location>
    <ligand>
        <name>Zn(2+)</name>
        <dbReference type="ChEBI" id="CHEBI:29105"/>
        <label>2</label>
    </ligand>
</feature>
<dbReference type="InterPro" id="IPR045867">
    <property type="entry name" value="DNA-dir_RpoC_beta_prime"/>
</dbReference>
<dbReference type="Pfam" id="PF04998">
    <property type="entry name" value="RNA_pol_Rpb1_5"/>
    <property type="match status" value="1"/>
</dbReference>
<evidence type="ECO:0000256" key="3">
    <source>
        <dbReference type="ARBA" id="ARBA00022679"/>
    </source>
</evidence>
<dbReference type="InterPro" id="IPR007066">
    <property type="entry name" value="RNA_pol_Rpb1_3"/>
</dbReference>
<evidence type="ECO:0000256" key="7">
    <source>
        <dbReference type="ARBA" id="ARBA00022842"/>
    </source>
</evidence>
<evidence type="ECO:0000313" key="15">
    <source>
        <dbReference type="Proteomes" id="UP000004221"/>
    </source>
</evidence>
<keyword evidence="3 10" id="KW-0808">Transferase</keyword>
<evidence type="ECO:0000313" key="14">
    <source>
        <dbReference type="EMBL" id="CCF83175.1"/>
    </source>
</evidence>
<dbReference type="Gene3D" id="1.10.150.390">
    <property type="match status" value="1"/>
</dbReference>
<keyword evidence="2 10" id="KW-0240">DNA-directed RNA polymerase</keyword>
<accession>I4EER3</accession>
<evidence type="ECO:0000256" key="6">
    <source>
        <dbReference type="ARBA" id="ARBA00022833"/>
    </source>
</evidence>
<dbReference type="FunFam" id="1.10.150.390:FF:000002">
    <property type="entry name" value="DNA-directed RNA polymerase subunit beta"/>
    <property type="match status" value="1"/>
</dbReference>
<dbReference type="GO" id="GO:0003899">
    <property type="term" value="F:DNA-directed RNA polymerase activity"/>
    <property type="evidence" value="ECO:0007669"/>
    <property type="project" value="UniProtKB-UniRule"/>
</dbReference>
<comment type="similarity">
    <text evidence="1 10 11">Belongs to the RNA polymerase beta' chain family.</text>
</comment>
<dbReference type="SUPFAM" id="SSF64484">
    <property type="entry name" value="beta and beta-prime subunits of DNA dependent RNA-polymerase"/>
    <property type="match status" value="1"/>
</dbReference>
<evidence type="ECO:0000256" key="11">
    <source>
        <dbReference type="RuleBase" id="RU004279"/>
    </source>
</evidence>
<feature type="region of interest" description="Disordered" evidence="12">
    <location>
        <begin position="1448"/>
        <end position="1476"/>
    </location>
</feature>
<evidence type="ECO:0000256" key="10">
    <source>
        <dbReference type="HAMAP-Rule" id="MF_01322"/>
    </source>
</evidence>
<comment type="subunit">
    <text evidence="10">The RNAP catalytic core consists of 2 alpha, 1 beta, 1 beta' and 1 omega subunit. When a sigma factor is associated with the core the holoenzyme is formed, which can initiate transcription.</text>
</comment>
<dbReference type="Gene3D" id="4.10.860.120">
    <property type="entry name" value="RNA polymerase II, clamp domain"/>
    <property type="match status" value="1"/>
</dbReference>
<gene>
    <name evidence="10 14" type="primary">rpoC</name>
    <name evidence="14" type="ORF">NITHO_20004</name>
</gene>
<dbReference type="Proteomes" id="UP000004221">
    <property type="component" value="Unassembled WGS sequence"/>
</dbReference>
<dbReference type="GO" id="GO:0008270">
    <property type="term" value="F:zinc ion binding"/>
    <property type="evidence" value="ECO:0007669"/>
    <property type="project" value="UniProtKB-UniRule"/>
</dbReference>
<keyword evidence="5 10" id="KW-0479">Metal-binding</keyword>
<feature type="binding site" evidence="10">
    <location>
        <position position="965"/>
    </location>
    <ligand>
        <name>Zn(2+)</name>
        <dbReference type="ChEBI" id="CHEBI:29105"/>
        <label>2</label>
    </ligand>
</feature>
<dbReference type="InterPro" id="IPR044893">
    <property type="entry name" value="RNA_pol_Rpb1_clamp_domain"/>
</dbReference>
<dbReference type="GO" id="GO:0003677">
    <property type="term" value="F:DNA binding"/>
    <property type="evidence" value="ECO:0007669"/>
    <property type="project" value="UniProtKB-UniRule"/>
</dbReference>
<dbReference type="GO" id="GO:0000287">
    <property type="term" value="F:magnesium ion binding"/>
    <property type="evidence" value="ECO:0007669"/>
    <property type="project" value="UniProtKB-UniRule"/>
</dbReference>
<evidence type="ECO:0000256" key="1">
    <source>
        <dbReference type="ARBA" id="ARBA00006460"/>
    </source>
</evidence>
<dbReference type="InterPro" id="IPR007083">
    <property type="entry name" value="RNA_pol_Rpb1_4"/>
</dbReference>
<keyword evidence="4 10" id="KW-0548">Nucleotidyltransferase</keyword>
<dbReference type="Gene3D" id="1.10.40.90">
    <property type="match status" value="1"/>
</dbReference>
<proteinExistence type="inferred from homology"/>
<keyword evidence="6 10" id="KW-0862">Zinc</keyword>
<dbReference type="InterPro" id="IPR006592">
    <property type="entry name" value="RNA_pol_N"/>
</dbReference>
<dbReference type="PANTHER" id="PTHR19376:SF54">
    <property type="entry name" value="DNA-DIRECTED RNA POLYMERASE SUBUNIT BETA"/>
    <property type="match status" value="1"/>
</dbReference>
<evidence type="ECO:0000256" key="9">
    <source>
        <dbReference type="ARBA" id="ARBA00048552"/>
    </source>
</evidence>
<evidence type="ECO:0000256" key="4">
    <source>
        <dbReference type="ARBA" id="ARBA00022695"/>
    </source>
</evidence>
<feature type="binding site" evidence="10">
    <location>
        <position position="85"/>
    </location>
    <ligand>
        <name>Zn(2+)</name>
        <dbReference type="ChEBI" id="CHEBI:29105"/>
        <label>1</label>
    </ligand>
</feature>
<dbReference type="InterPro" id="IPR038120">
    <property type="entry name" value="Rpb1_funnel_sf"/>
</dbReference>
<comment type="cofactor">
    <cofactor evidence="10">
        <name>Zn(2+)</name>
        <dbReference type="ChEBI" id="CHEBI:29105"/>
    </cofactor>
    <text evidence="10">Binds 2 Zn(2+) ions per subunit.</text>
</comment>
<keyword evidence="15" id="KW-1185">Reference proteome</keyword>
<dbReference type="Pfam" id="PF04997">
    <property type="entry name" value="RNA_pol_Rpb1_1"/>
    <property type="match status" value="1"/>
</dbReference>
<dbReference type="CDD" id="cd02655">
    <property type="entry name" value="RNAP_beta'_C"/>
    <property type="match status" value="1"/>
</dbReference>
<dbReference type="Pfam" id="PF04983">
    <property type="entry name" value="RNA_pol_Rpb1_3"/>
    <property type="match status" value="1"/>
</dbReference>
<dbReference type="Gene3D" id="2.40.40.20">
    <property type="match status" value="1"/>
</dbReference>
<evidence type="ECO:0000259" key="13">
    <source>
        <dbReference type="SMART" id="SM00663"/>
    </source>
</evidence>
<dbReference type="PANTHER" id="PTHR19376">
    <property type="entry name" value="DNA-DIRECTED RNA POLYMERASE"/>
    <property type="match status" value="1"/>
</dbReference>
<evidence type="ECO:0000256" key="2">
    <source>
        <dbReference type="ARBA" id="ARBA00022478"/>
    </source>
</evidence>
<feature type="binding site" evidence="10">
    <location>
        <position position="70"/>
    </location>
    <ligand>
        <name>Zn(2+)</name>
        <dbReference type="ChEBI" id="CHEBI:29105"/>
        <label>1</label>
    </ligand>
</feature>
<dbReference type="Gene3D" id="2.40.50.100">
    <property type="match status" value="2"/>
</dbReference>
<comment type="caution">
    <text evidence="14">The sequence shown here is derived from an EMBL/GenBank/DDBJ whole genome shotgun (WGS) entry which is preliminary data.</text>
</comment>
<protein>
    <recommendedName>
        <fullName evidence="10">DNA-directed RNA polymerase subunit beta'</fullName>
        <shortName evidence="10">RNAP subunit beta'</shortName>
        <ecNumber evidence="10">2.7.7.6</ecNumber>
    </recommendedName>
    <alternativeName>
        <fullName evidence="10">RNA polymerase subunit beta'</fullName>
    </alternativeName>
    <alternativeName>
        <fullName evidence="10">Transcriptase subunit beta'</fullName>
    </alternativeName>
</protein>
<evidence type="ECO:0000256" key="5">
    <source>
        <dbReference type="ARBA" id="ARBA00022723"/>
    </source>
</evidence>
<feature type="binding site" evidence="10">
    <location>
        <position position="1044"/>
    </location>
    <ligand>
        <name>Zn(2+)</name>
        <dbReference type="ChEBI" id="CHEBI:29105"/>
        <label>2</label>
    </ligand>
</feature>
<dbReference type="Gene3D" id="1.10.274.100">
    <property type="entry name" value="RNA polymerase Rpb1, domain 3"/>
    <property type="match status" value="2"/>
</dbReference>
<dbReference type="Gene3D" id="1.10.132.30">
    <property type="match status" value="1"/>
</dbReference>
<feature type="binding site" evidence="10">
    <location>
        <position position="637"/>
    </location>
    <ligand>
        <name>Mg(2+)</name>
        <dbReference type="ChEBI" id="CHEBI:18420"/>
    </ligand>
</feature>
<feature type="binding site" evidence="10">
    <location>
        <position position="639"/>
    </location>
    <ligand>
        <name>Mg(2+)</name>
        <dbReference type="ChEBI" id="CHEBI:18420"/>
    </ligand>
</feature>
<keyword evidence="8 10" id="KW-0804">Transcription</keyword>
<dbReference type="NCBIfam" id="TIGR02386">
    <property type="entry name" value="rpoC_TIGR"/>
    <property type="match status" value="1"/>
</dbReference>
<feature type="domain" description="RNA polymerase N-terminal" evidence="13">
    <location>
        <begin position="410"/>
        <end position="689"/>
    </location>
</feature>
<feature type="binding site" evidence="10">
    <location>
        <position position="635"/>
    </location>
    <ligand>
        <name>Mg(2+)</name>
        <dbReference type="ChEBI" id="CHEBI:18420"/>
    </ligand>
</feature>
<feature type="binding site" evidence="10">
    <location>
        <position position="88"/>
    </location>
    <ligand>
        <name>Zn(2+)</name>
        <dbReference type="ChEBI" id="CHEBI:29105"/>
        <label>1</label>
    </ligand>
</feature>
<dbReference type="HAMAP" id="MF_01322">
    <property type="entry name" value="RNApol_bact_RpoC"/>
    <property type="match status" value="1"/>
</dbReference>
<dbReference type="Pfam" id="PF05000">
    <property type="entry name" value="RNA_pol_Rpb1_4"/>
    <property type="match status" value="1"/>
</dbReference>
<dbReference type="Pfam" id="PF00623">
    <property type="entry name" value="RNA_pol_Rpb1_2"/>
    <property type="match status" value="1"/>
</dbReference>
<evidence type="ECO:0000256" key="12">
    <source>
        <dbReference type="SAM" id="MobiDB-lite"/>
    </source>
</evidence>
<feature type="binding site" evidence="10">
    <location>
        <position position="1047"/>
    </location>
    <ligand>
        <name>Zn(2+)</name>
        <dbReference type="ChEBI" id="CHEBI:29105"/>
        <label>2</label>
    </ligand>
</feature>
<dbReference type="FunFam" id="4.10.860.120:FF:000001">
    <property type="entry name" value="DNA-directed RNA polymerase subunit beta"/>
    <property type="match status" value="1"/>
</dbReference>
<feature type="region of interest" description="Disordered" evidence="12">
    <location>
        <begin position="272"/>
        <end position="297"/>
    </location>
</feature>
<feature type="binding site" evidence="10">
    <location>
        <position position="72"/>
    </location>
    <ligand>
        <name>Zn(2+)</name>
        <dbReference type="ChEBI" id="CHEBI:29105"/>
        <label>1</label>
    </ligand>
</feature>
<organism evidence="14 15">
    <name type="scientific">Nitrolancea hollandica Lb</name>
    <dbReference type="NCBI Taxonomy" id="1129897"/>
    <lineage>
        <taxon>Bacteria</taxon>
        <taxon>Pseudomonadati</taxon>
        <taxon>Thermomicrobiota</taxon>
        <taxon>Thermomicrobia</taxon>
        <taxon>Sphaerobacterales</taxon>
        <taxon>Sphaerobacterineae</taxon>
        <taxon>Sphaerobacteraceae</taxon>
        <taxon>Nitrolancea</taxon>
    </lineage>
</organism>
<comment type="catalytic activity">
    <reaction evidence="9 10 11">
        <text>RNA(n) + a ribonucleoside 5'-triphosphate = RNA(n+1) + diphosphate</text>
        <dbReference type="Rhea" id="RHEA:21248"/>
        <dbReference type="Rhea" id="RHEA-COMP:14527"/>
        <dbReference type="Rhea" id="RHEA-COMP:17342"/>
        <dbReference type="ChEBI" id="CHEBI:33019"/>
        <dbReference type="ChEBI" id="CHEBI:61557"/>
        <dbReference type="ChEBI" id="CHEBI:140395"/>
        <dbReference type="EC" id="2.7.7.6"/>
    </reaction>
</comment>
<reference evidence="14 15" key="1">
    <citation type="journal article" date="2012" name="ISME J.">
        <title>Nitrification expanded: discovery, physiology and genomics of a nitrite-oxidizing bacterium from the phylum Chloroflexi.</title>
        <authorList>
            <person name="Sorokin D.Y."/>
            <person name="Lucker S."/>
            <person name="Vejmelkova D."/>
            <person name="Kostrikina N.A."/>
            <person name="Kleerebezem R."/>
            <person name="Rijpstra W.I."/>
            <person name="Damste J.S."/>
            <person name="Le Paslier D."/>
            <person name="Muyzer G."/>
            <person name="Wagner M."/>
            <person name="van Loosdrecht M.C."/>
            <person name="Daims H."/>
        </authorList>
    </citation>
    <scope>NUCLEOTIDE SEQUENCE [LARGE SCALE GENOMIC DNA]</scope>
    <source>
        <strain evidence="15">none</strain>
    </source>
</reference>
<sequence>MNTRDSDSRKLLDVNHFDAIRISLASPEAIRSWSYGEVTKPETINYRTLKPEHGGLFCERIFGPTKDWECYCGKYKRIRHAGTICDKCGVEVTRSKVRRERMGHIELAAPVAHIWYVKGTPSRLGLLLDISPRNLERVLYFASYLVTSVDVEARDQLVSTIYAELEAELEELDRELEERRGLLTAETESKLAGLRESAEHVDESVGARLSEQRQEIEIEAGQLRERLNSLLNGSAPETIAFRGKTIVQAGEMVNEDRVRALKDAIEEARQELDEEAEREVSSSRALTEAEQDQLQYDTSEQISKLEHDIEQQKSDLKSQADDLAKKVNELKELQILTESEYREAMELAPDVFQASMGAEAVYDVVTKMDLEWLTSQLRLEIQTVSGQRRKKATKRLRVVEALRKSGNRPEWMIFTALPVIPPDLRPMVQLDGGRFATSDLNDLYRRVINRNNRLKRLLELGAPDIIVRNEKRMLQEAVDALIDNGRRGRVVSGSGKHKLKSLSDMLKGKQGRFRQNLLGKRVDYSGRSVIVVGPDLKLHQCGLPKRMALELFKPFVMRKLVEHGYAHNIKAAKRLVERLDPHVWDVLEEVIKNYLVLLNRAPTLHRLGIQAFEVKLIEGSAIQLHPLVCTAFNADFDGDQMAVHVPLSAAAQSEARERMLSTRNLLDPSDGDPVITPTQDIVLGCYYMTLLRPGARGAGKVFSSMNEVVLAYRTGVVDLQAPIKVRLEGRNGEGPGLIETTVGRVIVNSEIPDELGYRNETMDRKALRRLVADCYRLLGAEATAEMADRIKAVGFHYATQGGLTIGLGDVHIPGEKPSIIGGADAQVDEVEKQYRRGLITDFERHREVVNIWNEARDELTKAVETNLGQNNPLFMMSISGAKGNMNQISQMAGMRGLMLDPGGNIIDLPIRSNFREGLSVLEYFISTHGARKGLADTALRTADSGYLTRRLVDVAQDVIVTIQDCGTELGVLVRPSEMADTESFAARVIGRMAAAPIEDPATGEVLLDRNEEVTETAVQEILRRDIPYISIRTPMDCESEHGICRMCYGRNLASGRLVEPGEAVGIIAAQSIGEPGTQLTMRTFHTGGVAGEDITTGLPRVEELFEAREPKGKAIIANTAGVVRIVDEEQGRRIVISHEEIVSDEFMIPDGYIVTVGSGEEVTTGQVLATAPEGEEGEPVVSTIDGTAFTDDNQIIVRREDLQSTEYPVAASAHIRVQDGEEVAVGTQLTEGNLDPQEILETLGGSEVKRYIVDEVQRVYKSQGVVTNDKHIEVIVRQMLRKVSVEHPGDTNLLPGELVDRFLFNQINEEIIAEGGEPATAHQVLLGITKASLATDSFLSAASFQETTRVLTEAAIHGKVDYLRGLKENVIIGKLIPAGSGFHARQRREAAQLSPLEMATLSAMREEAEVEPKTIEEVEEQVSGGALPVAGDTFPAESIGVAEYEETQAQLPSGLQVDEAEENEESEAAVEAEEAE</sequence>
<dbReference type="InterPro" id="IPR042102">
    <property type="entry name" value="RNA_pol_Rpb1_3_sf"/>
</dbReference>
<name>I4EER3_9BACT</name>
<dbReference type="Gene3D" id="1.10.1790.20">
    <property type="match status" value="2"/>
</dbReference>
<feature type="compositionally biased region" description="Acidic residues" evidence="12">
    <location>
        <begin position="1458"/>
        <end position="1476"/>
    </location>
</feature>
<dbReference type="InterPro" id="IPR012754">
    <property type="entry name" value="DNA-dir_RpoC_beta_prime_bact"/>
</dbReference>
<dbReference type="InterPro" id="IPR000722">
    <property type="entry name" value="RNA_pol_asu"/>
</dbReference>
<dbReference type="EMBL" id="CAGS01000112">
    <property type="protein sequence ID" value="CCF83175.1"/>
    <property type="molecule type" value="Genomic_DNA"/>
</dbReference>
<dbReference type="GO" id="GO:0006351">
    <property type="term" value="P:DNA-templated transcription"/>
    <property type="evidence" value="ECO:0007669"/>
    <property type="project" value="UniProtKB-UniRule"/>
</dbReference>